<organism evidence="2 3">
    <name type="scientific">Albibacterium bauzanense</name>
    <dbReference type="NCBI Taxonomy" id="653929"/>
    <lineage>
        <taxon>Bacteria</taxon>
        <taxon>Pseudomonadati</taxon>
        <taxon>Bacteroidota</taxon>
        <taxon>Sphingobacteriia</taxon>
        <taxon>Sphingobacteriales</taxon>
        <taxon>Sphingobacteriaceae</taxon>
        <taxon>Albibacterium</taxon>
    </lineage>
</organism>
<keyword evidence="3" id="KW-1185">Reference proteome</keyword>
<feature type="transmembrane region" description="Helical" evidence="1">
    <location>
        <begin position="14"/>
        <end position="34"/>
    </location>
</feature>
<dbReference type="RefSeq" id="WP_132222047.1">
    <property type="nucleotide sequence ID" value="NZ_SMGO01000001.1"/>
</dbReference>
<keyword evidence="1" id="KW-0812">Transmembrane</keyword>
<protein>
    <recommendedName>
        <fullName evidence="4">Cbb3-type cytochrome oxidase component FixQ</fullName>
    </recommendedName>
</protein>
<proteinExistence type="predicted"/>
<evidence type="ECO:0000256" key="1">
    <source>
        <dbReference type="SAM" id="Phobius"/>
    </source>
</evidence>
<evidence type="ECO:0000313" key="2">
    <source>
        <dbReference type="EMBL" id="TCK85666.1"/>
    </source>
</evidence>
<reference evidence="2 3" key="1">
    <citation type="submission" date="2019-03" db="EMBL/GenBank/DDBJ databases">
        <title>Genomic Encyclopedia of Archaeal and Bacterial Type Strains, Phase II (KMG-II): from individual species to whole genera.</title>
        <authorList>
            <person name="Goeker M."/>
        </authorList>
    </citation>
    <scope>NUCLEOTIDE SEQUENCE [LARGE SCALE GENOMIC DNA]</scope>
    <source>
        <strain evidence="2 3">DSM 22554</strain>
    </source>
</reference>
<comment type="caution">
    <text evidence="2">The sequence shown here is derived from an EMBL/GenBank/DDBJ whole genome shotgun (WGS) entry which is preliminary data.</text>
</comment>
<evidence type="ECO:0000313" key="3">
    <source>
        <dbReference type="Proteomes" id="UP000294616"/>
    </source>
</evidence>
<accession>A0A4R1M150</accession>
<dbReference type="OrthoDB" id="1495084at2"/>
<sequence length="63" mass="7574">MFKQITNLNGDERYLIFSLLMFLAFFIIVGIMLFRMKKDYAEQMSQMPLEEDNEINKMDTENL</sequence>
<keyword evidence="1" id="KW-1133">Transmembrane helix</keyword>
<name>A0A4R1M150_9SPHI</name>
<dbReference type="AlphaFoldDB" id="A0A4R1M150"/>
<evidence type="ECO:0008006" key="4">
    <source>
        <dbReference type="Google" id="ProtNLM"/>
    </source>
</evidence>
<dbReference type="Proteomes" id="UP000294616">
    <property type="component" value="Unassembled WGS sequence"/>
</dbReference>
<dbReference type="EMBL" id="SMGO01000001">
    <property type="protein sequence ID" value="TCK85666.1"/>
    <property type="molecule type" value="Genomic_DNA"/>
</dbReference>
<gene>
    <name evidence="2" type="ORF">C8N28_0978</name>
</gene>
<keyword evidence="1" id="KW-0472">Membrane</keyword>